<dbReference type="EMBL" id="CAXLJL010000157">
    <property type="protein sequence ID" value="CAL5133840.1"/>
    <property type="molecule type" value="Genomic_DNA"/>
</dbReference>
<gene>
    <name evidence="2" type="ORF">CDAUBV1_LOCUS7070</name>
</gene>
<sequence>MSNLNRPRLPIVPRNKVDQSTVTCQKCLEKGHWTYQCNRKRKYLERESYTSRLGKKIENAERKKLERKQARRNSSSGDGSSSSSSSSTSEEDSSTSEEDASENSTDETTTGSDTSSSGSSSSDESCSQSSSVSDDHPKSKGKHKRNS</sequence>
<reference evidence="2" key="1">
    <citation type="submission" date="2024-06" db="EMBL/GenBank/DDBJ databases">
        <authorList>
            <person name="Liu X."/>
            <person name="Lenzi L."/>
            <person name="Haldenby T S."/>
            <person name="Uol C."/>
        </authorList>
    </citation>
    <scope>NUCLEOTIDE SEQUENCE</scope>
</reference>
<evidence type="ECO:0000313" key="3">
    <source>
        <dbReference type="Proteomes" id="UP001497525"/>
    </source>
</evidence>
<feature type="compositionally biased region" description="Basic and acidic residues" evidence="1">
    <location>
        <begin position="44"/>
        <end position="68"/>
    </location>
</feature>
<protein>
    <recommendedName>
        <fullName evidence="4">Zinc finger CCHC domain-containing protein 10</fullName>
    </recommendedName>
</protein>
<dbReference type="Proteomes" id="UP001497525">
    <property type="component" value="Unassembled WGS sequence"/>
</dbReference>
<dbReference type="GO" id="GO:0003676">
    <property type="term" value="F:nucleic acid binding"/>
    <property type="evidence" value="ECO:0007669"/>
    <property type="project" value="InterPro"/>
</dbReference>
<evidence type="ECO:0000256" key="1">
    <source>
        <dbReference type="SAM" id="MobiDB-lite"/>
    </source>
</evidence>
<evidence type="ECO:0000313" key="2">
    <source>
        <dbReference type="EMBL" id="CAL5133840.1"/>
    </source>
</evidence>
<dbReference type="Pfam" id="PF13917">
    <property type="entry name" value="zf-CCHC_3"/>
    <property type="match status" value="1"/>
</dbReference>
<feature type="compositionally biased region" description="Low complexity" evidence="1">
    <location>
        <begin position="73"/>
        <end position="88"/>
    </location>
</feature>
<name>A0AAV2TAP7_CALDB</name>
<dbReference type="SUPFAM" id="SSF57756">
    <property type="entry name" value="Retrovirus zinc finger-like domains"/>
    <property type="match status" value="1"/>
</dbReference>
<proteinExistence type="predicted"/>
<feature type="region of interest" description="Disordered" evidence="1">
    <location>
        <begin position="44"/>
        <end position="147"/>
    </location>
</feature>
<dbReference type="AlphaFoldDB" id="A0AAV2TAP7"/>
<comment type="caution">
    <text evidence="2">The sequence shown here is derived from an EMBL/GenBank/DDBJ whole genome shotgun (WGS) entry which is preliminary data.</text>
</comment>
<feature type="compositionally biased region" description="Low complexity" evidence="1">
    <location>
        <begin position="106"/>
        <end position="132"/>
    </location>
</feature>
<feature type="compositionally biased region" description="Acidic residues" evidence="1">
    <location>
        <begin position="89"/>
        <end position="105"/>
    </location>
</feature>
<organism evidence="2 3">
    <name type="scientific">Calicophoron daubneyi</name>
    <name type="common">Rumen fluke</name>
    <name type="synonym">Paramphistomum daubneyi</name>
    <dbReference type="NCBI Taxonomy" id="300641"/>
    <lineage>
        <taxon>Eukaryota</taxon>
        <taxon>Metazoa</taxon>
        <taxon>Spiralia</taxon>
        <taxon>Lophotrochozoa</taxon>
        <taxon>Platyhelminthes</taxon>
        <taxon>Trematoda</taxon>
        <taxon>Digenea</taxon>
        <taxon>Plagiorchiida</taxon>
        <taxon>Pronocephalata</taxon>
        <taxon>Paramphistomoidea</taxon>
        <taxon>Paramphistomidae</taxon>
        <taxon>Calicophoron</taxon>
    </lineage>
</organism>
<evidence type="ECO:0008006" key="4">
    <source>
        <dbReference type="Google" id="ProtNLM"/>
    </source>
</evidence>
<dbReference type="InterPro" id="IPR036875">
    <property type="entry name" value="Znf_CCHC_sf"/>
</dbReference>
<dbReference type="GO" id="GO:0008270">
    <property type="term" value="F:zinc ion binding"/>
    <property type="evidence" value="ECO:0007669"/>
    <property type="project" value="InterPro"/>
</dbReference>
<accession>A0AAV2TAP7</accession>